<keyword evidence="3 5" id="KW-1133">Transmembrane helix</keyword>
<feature type="transmembrane region" description="Helical" evidence="5">
    <location>
        <begin position="87"/>
        <end position="111"/>
    </location>
</feature>
<name>A0AAF3JBG8_9BILA</name>
<dbReference type="InterPro" id="IPR005178">
    <property type="entry name" value="Ostalpha/TMEM184C"/>
</dbReference>
<evidence type="ECO:0000313" key="6">
    <source>
        <dbReference type="Proteomes" id="UP000887575"/>
    </source>
</evidence>
<keyword evidence="2 5" id="KW-0812">Transmembrane</keyword>
<feature type="transmembrane region" description="Helical" evidence="5">
    <location>
        <begin position="22"/>
        <end position="40"/>
    </location>
</feature>
<reference evidence="7" key="1">
    <citation type="submission" date="2024-02" db="UniProtKB">
        <authorList>
            <consortium name="WormBaseParasite"/>
        </authorList>
    </citation>
    <scope>IDENTIFICATION</scope>
</reference>
<organism evidence="6 7">
    <name type="scientific">Mesorhabditis belari</name>
    <dbReference type="NCBI Taxonomy" id="2138241"/>
    <lineage>
        <taxon>Eukaryota</taxon>
        <taxon>Metazoa</taxon>
        <taxon>Ecdysozoa</taxon>
        <taxon>Nematoda</taxon>
        <taxon>Chromadorea</taxon>
        <taxon>Rhabditida</taxon>
        <taxon>Rhabditina</taxon>
        <taxon>Rhabditomorpha</taxon>
        <taxon>Rhabditoidea</taxon>
        <taxon>Rhabditidae</taxon>
        <taxon>Mesorhabditinae</taxon>
        <taxon>Mesorhabditis</taxon>
    </lineage>
</organism>
<evidence type="ECO:0000256" key="1">
    <source>
        <dbReference type="ARBA" id="ARBA00004141"/>
    </source>
</evidence>
<feature type="transmembrane region" description="Helical" evidence="5">
    <location>
        <begin position="263"/>
        <end position="287"/>
    </location>
</feature>
<keyword evidence="6" id="KW-1185">Reference proteome</keyword>
<evidence type="ECO:0000256" key="3">
    <source>
        <dbReference type="ARBA" id="ARBA00022989"/>
    </source>
</evidence>
<evidence type="ECO:0000313" key="7">
    <source>
        <dbReference type="WBParaSite" id="MBELARI_LOCUS8303"/>
    </source>
</evidence>
<dbReference type="GO" id="GO:0016020">
    <property type="term" value="C:membrane"/>
    <property type="evidence" value="ECO:0007669"/>
    <property type="project" value="UniProtKB-SubCell"/>
</dbReference>
<evidence type="ECO:0000256" key="5">
    <source>
        <dbReference type="SAM" id="Phobius"/>
    </source>
</evidence>
<feature type="transmembrane region" description="Helical" evidence="5">
    <location>
        <begin position="157"/>
        <end position="178"/>
    </location>
</feature>
<accession>A0AAF3JBG8</accession>
<sequence length="303" mass="34105">MDTNISNLAPKASDYWDEMPTFYKTANVFLFIILLAILGMTIKMLRDVLMNVKDDLVQSDLLWVLGTPLMVTLCCAVGNIFPRSAELLYSIGLIILMVSLYKVVSLVYNAFGGTEKFSYWLQDRDRRMRLNVPPLCCCCRCLPSPSPTIENLHRLKWVVLQSPVVRIIVQLVLLIMTWEEIAQDAKSNQLVNLLGVISTMFGVYVTHILISMAKEFLDEHGLMVLVRSADLAQGLFTGIKAIFDAIAKNSNFGDTDFMNSQANGNFCFNVTASILFFILALVQFIFVRPGRCKLFSMKILATD</sequence>
<feature type="transmembrane region" description="Helical" evidence="5">
    <location>
        <begin position="190"/>
        <end position="210"/>
    </location>
</feature>
<proteinExistence type="predicted"/>
<dbReference type="PANTHER" id="PTHR23423">
    <property type="entry name" value="ORGANIC SOLUTE TRANSPORTER-RELATED"/>
    <property type="match status" value="1"/>
</dbReference>
<dbReference type="Pfam" id="PF03619">
    <property type="entry name" value="Solute_trans_a"/>
    <property type="match status" value="1"/>
</dbReference>
<dbReference type="AlphaFoldDB" id="A0AAF3JBG8"/>
<evidence type="ECO:0000256" key="2">
    <source>
        <dbReference type="ARBA" id="ARBA00022692"/>
    </source>
</evidence>
<feature type="transmembrane region" description="Helical" evidence="5">
    <location>
        <begin position="61"/>
        <end position="81"/>
    </location>
</feature>
<protein>
    <submittedName>
        <fullName evidence="7">Uncharacterized protein</fullName>
    </submittedName>
</protein>
<keyword evidence="4 5" id="KW-0472">Membrane</keyword>
<dbReference type="WBParaSite" id="MBELARI_LOCUS8303">
    <property type="protein sequence ID" value="MBELARI_LOCUS8303"/>
    <property type="gene ID" value="MBELARI_LOCUS8303"/>
</dbReference>
<evidence type="ECO:0000256" key="4">
    <source>
        <dbReference type="ARBA" id="ARBA00023136"/>
    </source>
</evidence>
<comment type="subcellular location">
    <subcellularLocation>
        <location evidence="1">Membrane</location>
        <topology evidence="1">Multi-pass membrane protein</topology>
    </subcellularLocation>
</comment>
<dbReference type="Proteomes" id="UP000887575">
    <property type="component" value="Unassembled WGS sequence"/>
</dbReference>
<dbReference type="SMART" id="SM01417">
    <property type="entry name" value="Solute_trans_a"/>
    <property type="match status" value="1"/>
</dbReference>